<feature type="region of interest" description="Disordered" evidence="1">
    <location>
        <begin position="1"/>
        <end position="20"/>
    </location>
</feature>
<accession>A0A4V6D782</accession>
<dbReference type="AlphaFoldDB" id="A0A4V6D782"/>
<keyword evidence="3" id="KW-1185">Reference proteome</keyword>
<evidence type="ECO:0000256" key="1">
    <source>
        <dbReference type="SAM" id="MobiDB-lite"/>
    </source>
</evidence>
<organism evidence="2 3">
    <name type="scientific">Setaria viridis</name>
    <name type="common">Green bristlegrass</name>
    <name type="synonym">Setaria italica subsp. viridis</name>
    <dbReference type="NCBI Taxonomy" id="4556"/>
    <lineage>
        <taxon>Eukaryota</taxon>
        <taxon>Viridiplantae</taxon>
        <taxon>Streptophyta</taxon>
        <taxon>Embryophyta</taxon>
        <taxon>Tracheophyta</taxon>
        <taxon>Spermatophyta</taxon>
        <taxon>Magnoliopsida</taxon>
        <taxon>Liliopsida</taxon>
        <taxon>Poales</taxon>
        <taxon>Poaceae</taxon>
        <taxon>PACMAD clade</taxon>
        <taxon>Panicoideae</taxon>
        <taxon>Panicodae</taxon>
        <taxon>Paniceae</taxon>
        <taxon>Cenchrinae</taxon>
        <taxon>Setaria</taxon>
    </lineage>
</organism>
<reference evidence="2" key="1">
    <citation type="submission" date="2019-03" db="EMBL/GenBank/DDBJ databases">
        <title>WGS assembly of Setaria viridis.</title>
        <authorList>
            <person name="Huang P."/>
            <person name="Jenkins J."/>
            <person name="Grimwood J."/>
            <person name="Barry K."/>
            <person name="Healey A."/>
            <person name="Mamidi S."/>
            <person name="Sreedasyam A."/>
            <person name="Shu S."/>
            <person name="Feldman M."/>
            <person name="Wu J."/>
            <person name="Yu Y."/>
            <person name="Chen C."/>
            <person name="Johnson J."/>
            <person name="Rokhsar D."/>
            <person name="Baxter I."/>
            <person name="Schmutz J."/>
            <person name="Brutnell T."/>
            <person name="Kellogg E."/>
        </authorList>
    </citation>
    <scope>NUCLEOTIDE SEQUENCE [LARGE SCALE GENOMIC DNA]</scope>
</reference>
<proteinExistence type="predicted"/>
<dbReference type="Gramene" id="TKW17296">
    <property type="protein sequence ID" value="TKW17296"/>
    <property type="gene ID" value="SEVIR_5G357200v2"/>
</dbReference>
<dbReference type="EMBL" id="CM016556">
    <property type="protein sequence ID" value="TKW17296.1"/>
    <property type="molecule type" value="Genomic_DNA"/>
</dbReference>
<evidence type="ECO:0000313" key="2">
    <source>
        <dbReference type="EMBL" id="TKW17296.1"/>
    </source>
</evidence>
<feature type="compositionally biased region" description="Gly residues" evidence="1">
    <location>
        <begin position="82"/>
        <end position="91"/>
    </location>
</feature>
<evidence type="ECO:0000313" key="3">
    <source>
        <dbReference type="Proteomes" id="UP000298652"/>
    </source>
</evidence>
<name>A0A4V6D782_SETVI</name>
<protein>
    <submittedName>
        <fullName evidence="2">Uncharacterized protein</fullName>
    </submittedName>
</protein>
<gene>
    <name evidence="2" type="ORF">SEVIR_5G357200v2</name>
</gene>
<dbReference type="Proteomes" id="UP000298652">
    <property type="component" value="Chromosome 5"/>
</dbReference>
<feature type="compositionally biased region" description="Low complexity" evidence="1">
    <location>
        <begin position="46"/>
        <end position="60"/>
    </location>
</feature>
<sequence>MAMRRPLTEGFRVRSTSPIPRCPSLLFSIPSALLFFTREQTPRPPTSRGRTRPQTPRPTSACCTARPGLTRPIRGRPSTGMLDGGSRGGAHGGRRTEPCPG</sequence>
<feature type="region of interest" description="Disordered" evidence="1">
    <location>
        <begin position="37"/>
        <end position="101"/>
    </location>
</feature>